<protein>
    <submittedName>
        <fullName evidence="2">Uncharacterized protein</fullName>
    </submittedName>
</protein>
<dbReference type="EMBL" id="AEVG01000115">
    <property type="protein sequence ID" value="EFX91255.1"/>
    <property type="molecule type" value="Genomic_DNA"/>
</dbReference>
<evidence type="ECO:0000256" key="1">
    <source>
        <dbReference type="SAM" id="Phobius"/>
    </source>
</evidence>
<dbReference type="Proteomes" id="UP000005467">
    <property type="component" value="Unassembled WGS sequence"/>
</dbReference>
<dbReference type="InterPro" id="IPR000576">
    <property type="entry name" value="LacY/RafB_perm_fam"/>
</dbReference>
<keyword evidence="1" id="KW-0812">Transmembrane</keyword>
<organism evidence="2 3">
    <name type="scientific">Actinobacillus ureae ATCC 25976</name>
    <dbReference type="NCBI Taxonomy" id="887324"/>
    <lineage>
        <taxon>Bacteria</taxon>
        <taxon>Pseudomonadati</taxon>
        <taxon>Pseudomonadota</taxon>
        <taxon>Gammaproteobacteria</taxon>
        <taxon>Pasteurellales</taxon>
        <taxon>Pasteurellaceae</taxon>
        <taxon>Actinobacillus</taxon>
    </lineage>
</organism>
<feature type="transmembrane region" description="Helical" evidence="1">
    <location>
        <begin position="20"/>
        <end position="39"/>
    </location>
</feature>
<accession>E8KIL3</accession>
<dbReference type="AlphaFoldDB" id="E8KIL3"/>
<dbReference type="HOGENOM" id="CLU_2968987_0_0_6"/>
<keyword evidence="3" id="KW-1185">Reference proteome</keyword>
<comment type="caution">
    <text evidence="2">The sequence shown here is derived from an EMBL/GenBank/DDBJ whole genome shotgun (WGS) entry which is preliminary data.</text>
</comment>
<evidence type="ECO:0000313" key="3">
    <source>
        <dbReference type="Proteomes" id="UP000005467"/>
    </source>
</evidence>
<dbReference type="Gene3D" id="1.20.1250.20">
    <property type="entry name" value="MFS general substrate transporter like domains"/>
    <property type="match status" value="1"/>
</dbReference>
<dbReference type="GO" id="GO:0005351">
    <property type="term" value="F:carbohydrate:proton symporter activity"/>
    <property type="evidence" value="ECO:0007669"/>
    <property type="project" value="InterPro"/>
</dbReference>
<proteinExistence type="predicted"/>
<dbReference type="Pfam" id="PF01306">
    <property type="entry name" value="LacY_symp"/>
    <property type="match status" value="1"/>
</dbReference>
<sequence length="58" mass="6676">MLASSVVGSWYDKFGYQDIYFILGCVALGFTLFSIFTLTGKMNMQERYQLHKRNTRGA</sequence>
<keyword evidence="1" id="KW-0472">Membrane</keyword>
<dbReference type="InterPro" id="IPR036259">
    <property type="entry name" value="MFS_trans_sf"/>
</dbReference>
<name>E8KIL3_9PAST</name>
<keyword evidence="1" id="KW-1133">Transmembrane helix</keyword>
<evidence type="ECO:0000313" key="2">
    <source>
        <dbReference type="EMBL" id="EFX91255.1"/>
    </source>
</evidence>
<reference evidence="2 3" key="1">
    <citation type="submission" date="2011-01" db="EMBL/GenBank/DDBJ databases">
        <authorList>
            <person name="Muzny D."/>
            <person name="Qin X."/>
            <person name="Deng J."/>
            <person name="Jiang H."/>
            <person name="Liu Y."/>
            <person name="Qu J."/>
            <person name="Song X.-Z."/>
            <person name="Zhang L."/>
            <person name="Thornton R."/>
            <person name="Coyle M."/>
            <person name="Francisco L."/>
            <person name="Jackson L."/>
            <person name="Javaid M."/>
            <person name="Korchina V."/>
            <person name="Kovar C."/>
            <person name="Mata R."/>
            <person name="Mathew T."/>
            <person name="Ngo R."/>
            <person name="Nguyen L."/>
            <person name="Nguyen N."/>
            <person name="Okwuonu G."/>
            <person name="Ongeri F."/>
            <person name="Pham C."/>
            <person name="Simmons D."/>
            <person name="Wilczek-Boney K."/>
            <person name="Hale W."/>
            <person name="Jakkamsetti A."/>
            <person name="Pham P."/>
            <person name="Ruth R."/>
            <person name="San Lucas F."/>
            <person name="Warren J."/>
            <person name="Zhang J."/>
            <person name="Zhao Z."/>
            <person name="Zhou C."/>
            <person name="Zhu D."/>
            <person name="Lee S."/>
            <person name="Bess C."/>
            <person name="Blankenburg K."/>
            <person name="Forbes L."/>
            <person name="Fu Q."/>
            <person name="Gubbala S."/>
            <person name="Hirani K."/>
            <person name="Jayaseelan J.C."/>
            <person name="Lara F."/>
            <person name="Munidasa M."/>
            <person name="Palculict T."/>
            <person name="Patil S."/>
            <person name="Pu L.-L."/>
            <person name="Saada N."/>
            <person name="Tang L."/>
            <person name="Weissenberger G."/>
            <person name="Zhu Y."/>
            <person name="Hemphill L."/>
            <person name="Shang Y."/>
            <person name="Youmans B."/>
            <person name="Ayvaz T."/>
            <person name="Ross M."/>
            <person name="Santibanez J."/>
            <person name="Aqrawi P."/>
            <person name="Gross S."/>
            <person name="Joshi V."/>
            <person name="Fowler G."/>
            <person name="Nazareth L."/>
            <person name="Reid J."/>
            <person name="Worley K."/>
            <person name="Petrosino J."/>
            <person name="Highlander S."/>
            <person name="Gibbs R."/>
        </authorList>
    </citation>
    <scope>NUCLEOTIDE SEQUENCE [LARGE SCALE GENOMIC DNA]</scope>
    <source>
        <strain evidence="2 3">ATCC 25976</strain>
    </source>
</reference>
<gene>
    <name evidence="2" type="ORF">HMPREF0027_1680</name>
</gene>
<dbReference type="GO" id="GO:0016020">
    <property type="term" value="C:membrane"/>
    <property type="evidence" value="ECO:0007669"/>
    <property type="project" value="InterPro"/>
</dbReference>